<feature type="region of interest" description="Disordered" evidence="2">
    <location>
        <begin position="1"/>
        <end position="50"/>
    </location>
</feature>
<organism evidence="3 4">
    <name type="scientific">Fusarium kuroshium</name>
    <dbReference type="NCBI Taxonomy" id="2010991"/>
    <lineage>
        <taxon>Eukaryota</taxon>
        <taxon>Fungi</taxon>
        <taxon>Dikarya</taxon>
        <taxon>Ascomycota</taxon>
        <taxon>Pezizomycotina</taxon>
        <taxon>Sordariomycetes</taxon>
        <taxon>Hypocreomycetidae</taxon>
        <taxon>Hypocreales</taxon>
        <taxon>Nectriaceae</taxon>
        <taxon>Fusarium</taxon>
        <taxon>Fusarium solani species complex</taxon>
    </lineage>
</organism>
<proteinExistence type="predicted"/>
<reference evidence="3 4" key="1">
    <citation type="submission" date="2017-06" db="EMBL/GenBank/DDBJ databases">
        <title>Comparative genomic analysis of Ambrosia Fusariam Clade fungi.</title>
        <authorList>
            <person name="Stajich J.E."/>
            <person name="Carrillo J."/>
            <person name="Kijimoto T."/>
            <person name="Eskalen A."/>
            <person name="O'Donnell K."/>
            <person name="Kasson M."/>
        </authorList>
    </citation>
    <scope>NUCLEOTIDE SEQUENCE [LARGE SCALE GENOMIC DNA]</scope>
    <source>
        <strain evidence="3">UCR3666</strain>
    </source>
</reference>
<dbReference type="AlphaFoldDB" id="A0A3M2R1N4"/>
<keyword evidence="1" id="KW-0175">Coiled coil</keyword>
<keyword evidence="4" id="KW-1185">Reference proteome</keyword>
<evidence type="ECO:0000313" key="4">
    <source>
        <dbReference type="Proteomes" id="UP000277212"/>
    </source>
</evidence>
<dbReference type="Proteomes" id="UP000277212">
    <property type="component" value="Unassembled WGS sequence"/>
</dbReference>
<evidence type="ECO:0000256" key="2">
    <source>
        <dbReference type="SAM" id="MobiDB-lite"/>
    </source>
</evidence>
<comment type="caution">
    <text evidence="3">The sequence shown here is derived from an EMBL/GenBank/DDBJ whole genome shotgun (WGS) entry which is preliminary data.</text>
</comment>
<protein>
    <submittedName>
        <fullName evidence="3">Uncharacterized protein</fullName>
    </submittedName>
</protein>
<name>A0A3M2R1N4_9HYPO</name>
<evidence type="ECO:0000256" key="1">
    <source>
        <dbReference type="SAM" id="Coils"/>
    </source>
</evidence>
<gene>
    <name evidence="3" type="ORF">CDV36_016087</name>
</gene>
<evidence type="ECO:0000313" key="3">
    <source>
        <dbReference type="EMBL" id="RMI99054.1"/>
    </source>
</evidence>
<accession>A0A3M2R1N4</accession>
<dbReference type="OrthoDB" id="10545650at2759"/>
<dbReference type="EMBL" id="NKUJ01000766">
    <property type="protein sequence ID" value="RMI99054.1"/>
    <property type="molecule type" value="Genomic_DNA"/>
</dbReference>
<feature type="coiled-coil region" evidence="1">
    <location>
        <begin position="116"/>
        <end position="161"/>
    </location>
</feature>
<feature type="compositionally biased region" description="Polar residues" evidence="2">
    <location>
        <begin position="18"/>
        <end position="28"/>
    </location>
</feature>
<sequence>MPTSPTLGRRSSRARSAVTDSKPTSNTRNAKRKRERDEEEGANHPKKAALNAEEVLAQVPLAAIGQKAAEAVDEHEYAAKQVSEWTEKAKNREACRIKLQRMFEIKKGYGECLNAKSMIEEEKEKAEATLERQQKECEEAKKRANEVIQEVEAKMGRLFKEVDVKEWNEVFQMEGQEGDEEEDLYGDN</sequence>